<dbReference type="EMBL" id="VRXD01000039">
    <property type="protein sequence ID" value="TXQ30778.1"/>
    <property type="molecule type" value="Genomic_DNA"/>
</dbReference>
<evidence type="ECO:0000313" key="2">
    <source>
        <dbReference type="EMBL" id="NEN70136.1"/>
    </source>
</evidence>
<evidence type="ECO:0000313" key="13">
    <source>
        <dbReference type="Proteomes" id="UP000521991"/>
    </source>
</evidence>
<evidence type="ECO:0000313" key="7">
    <source>
        <dbReference type="EMBL" id="TXQ30778.1"/>
    </source>
</evidence>
<dbReference type="EMBL" id="UFXW01000004">
    <property type="protein sequence ID" value="STC88846.1"/>
    <property type="molecule type" value="Genomic_DNA"/>
</dbReference>
<reference evidence="7 10" key="2">
    <citation type="submission" date="2019-08" db="EMBL/GenBank/DDBJ databases">
        <title>Whole genome analysis of cultivated E. coli strains isolated from CD patients and healthy donors.</title>
        <authorList>
            <person name="Siniagina M.N."/>
            <person name="Markelova M.I."/>
            <person name="Laikov A.V."/>
            <person name="Boulygina E.A."/>
            <person name="Khusnutdinova D.R."/>
            <person name="Kharchenko A."/>
            <person name="Grigoryeva T.V."/>
        </authorList>
    </citation>
    <scope>NUCLEOTIDE SEQUENCE [LARGE SCALE GENOMIC DNA]</scope>
    <source>
        <strain evidence="7 10">1_45_11</strain>
    </source>
</reference>
<evidence type="ECO:0000313" key="5">
    <source>
        <dbReference type="EMBL" id="STJ17905.1"/>
    </source>
</evidence>
<gene>
    <name evidence="2" type="primary">bet</name>
    <name evidence="1" type="ORF">BGM66_000633</name>
    <name evidence="7" type="ORF">FV293_22130</name>
    <name evidence="2" type="ORF">G3W53_08130</name>
    <name evidence="3" type="ORF">HX136_13070</name>
    <name evidence="4" type="ORF">NCTC10767_04903</name>
    <name evidence="5" type="ORF">NCTC9081_03373</name>
    <name evidence="6" type="ORF">NCTC9081_04238</name>
</gene>
<reference evidence="12" key="6">
    <citation type="submission" date="2020-06" db="EMBL/GenBank/DDBJ databases">
        <title>Identification and Characterisation of Fosfomycin Resistance in Escherichia coli Urinary Tract Infection Isolates from Australia.</title>
        <authorList>
            <person name="Mowlaboccus S."/>
            <person name="Daley D."/>
            <person name="Pang S."/>
            <person name="Gottlieb T."/>
            <person name="Nimmo G.R."/>
            <person name="George N."/>
            <person name="Korman T.M."/>
            <person name="Strietberg R."/>
            <person name="Robson J."/>
            <person name="Peachey G."/>
            <person name="Collignon P."/>
            <person name="Bradbury S."/>
            <person name="Colombi E."/>
            <person name="Ramsay J.P."/>
            <person name="Rogers B.A."/>
            <person name="Coombs G.W."/>
        </authorList>
    </citation>
    <scope>NUCLEOTIDE SEQUENCE [LARGE SCALE GENOMIC DNA]</scope>
    <source>
        <strain evidence="12">EC2</strain>
    </source>
</reference>
<evidence type="ECO:0000313" key="8">
    <source>
        <dbReference type="Proteomes" id="UP000254647"/>
    </source>
</evidence>
<organism evidence="2 11">
    <name type="scientific">Escherichia coli</name>
    <dbReference type="NCBI Taxonomy" id="562"/>
    <lineage>
        <taxon>Bacteria</taxon>
        <taxon>Pseudomonadati</taxon>
        <taxon>Pseudomonadota</taxon>
        <taxon>Gammaproteobacteria</taxon>
        <taxon>Enterobacterales</taxon>
        <taxon>Enterobacteriaceae</taxon>
        <taxon>Escherichia</taxon>
    </lineage>
</organism>
<dbReference type="OMA" id="KCTCRIY"/>
<evidence type="ECO:0000313" key="6">
    <source>
        <dbReference type="EMBL" id="STJ18738.1"/>
    </source>
</evidence>
<dbReference type="RefSeq" id="WP_000100829.1">
    <property type="nucleotide sequence ID" value="NZ_BDPJ01000004.1"/>
</dbReference>
<evidence type="ECO:0000313" key="10">
    <source>
        <dbReference type="Proteomes" id="UP000321295"/>
    </source>
</evidence>
<dbReference type="EMBL" id="CP058571">
    <property type="protein sequence ID" value="QLG57704.1"/>
    <property type="molecule type" value="Genomic_DNA"/>
</dbReference>
<dbReference type="EMBL" id="AASURL010000006">
    <property type="protein sequence ID" value="EFH0364255.1"/>
    <property type="molecule type" value="Genomic_DNA"/>
</dbReference>
<evidence type="ECO:0000313" key="4">
    <source>
        <dbReference type="EMBL" id="STC88846.1"/>
    </source>
</evidence>
<dbReference type="EMBL" id="JAAGYP010000007">
    <property type="protein sequence ID" value="NEN70136.1"/>
    <property type="molecule type" value="Genomic_DNA"/>
</dbReference>
<evidence type="ECO:0000313" key="3">
    <source>
        <dbReference type="EMBL" id="QLG57704.1"/>
    </source>
</evidence>
<dbReference type="NCBIfam" id="TIGR01913">
    <property type="entry name" value="bet_lambda"/>
    <property type="match status" value="1"/>
</dbReference>
<dbReference type="Proteomes" id="UP000254647">
    <property type="component" value="Unassembled WGS sequence"/>
</dbReference>
<dbReference type="EMBL" id="UGCV01000008">
    <property type="protein sequence ID" value="STJ18738.1"/>
    <property type="molecule type" value="Genomic_DNA"/>
</dbReference>
<reference evidence="1 13" key="5">
    <citation type="submission" date="2020-02" db="EMBL/GenBank/DDBJ databases">
        <authorList>
            <consortium name="PulseNet: The National Subtyping Network for Foodborne Disease Surveillance"/>
            <person name="Tarr C.L."/>
            <person name="Trees E."/>
            <person name="Katz L.S."/>
            <person name="Carleton-Romer H.A."/>
            <person name="Stroika S."/>
            <person name="Kucerova Z."/>
            <person name="Roache K.F."/>
            <person name="Sabol A.L."/>
            <person name="Besser J."/>
            <person name="Gerner-Smidt P."/>
        </authorList>
    </citation>
    <scope>NUCLEOTIDE SEQUENCE [LARGE SCALE GENOMIC DNA]</scope>
    <source>
        <strain evidence="1 13">PNUSAE004166</strain>
    </source>
</reference>
<evidence type="ECO:0000313" key="1">
    <source>
        <dbReference type="EMBL" id="EFH0364255.1"/>
    </source>
</evidence>
<dbReference type="AlphaFoldDB" id="A0A086V0N7"/>
<dbReference type="Pfam" id="PF03837">
    <property type="entry name" value="RecT"/>
    <property type="match status" value="1"/>
</dbReference>
<reference evidence="2 11" key="4">
    <citation type="submission" date="2020-02" db="EMBL/GenBank/DDBJ databases">
        <authorList>
            <person name="Subbiah M."/>
            <person name="Call D."/>
        </authorList>
    </citation>
    <scope>NUCLEOTIDE SEQUENCE [LARGE SCALE GENOMIC DNA]</scope>
    <source>
        <strain evidence="2 11">8375wB1</strain>
    </source>
</reference>
<reference evidence="8 9" key="1">
    <citation type="submission" date="2018-06" db="EMBL/GenBank/DDBJ databases">
        <authorList>
            <consortium name="Pathogen Informatics"/>
            <person name="Doyle S."/>
        </authorList>
    </citation>
    <scope>NUCLEOTIDE SEQUENCE [LARGE SCALE GENOMIC DNA]</scope>
    <source>
        <strain evidence="4 8">NCTC10767</strain>
        <strain evidence="5 9">NCTC9081</strain>
    </source>
</reference>
<dbReference type="InterPro" id="IPR018330">
    <property type="entry name" value="RecT_fam"/>
</dbReference>
<dbReference type="Proteomes" id="UP000254716">
    <property type="component" value="Unassembled WGS sequence"/>
</dbReference>
<dbReference type="GO" id="GO:0006310">
    <property type="term" value="P:DNA recombination"/>
    <property type="evidence" value="ECO:0007669"/>
    <property type="project" value="InterPro"/>
</dbReference>
<dbReference type="Proteomes" id="UP000471360">
    <property type="component" value="Unassembled WGS sequence"/>
</dbReference>
<protein>
    <submittedName>
        <fullName evidence="4">Bacteriophage recombination protein</fullName>
    </submittedName>
    <submittedName>
        <fullName evidence="2">Phage recombination protein Bet</fullName>
    </submittedName>
</protein>
<dbReference type="Proteomes" id="UP000321295">
    <property type="component" value="Unassembled WGS sequence"/>
</dbReference>
<dbReference type="GO" id="GO:0003677">
    <property type="term" value="F:DNA binding"/>
    <property type="evidence" value="ECO:0007669"/>
    <property type="project" value="InterPro"/>
</dbReference>
<evidence type="ECO:0000313" key="11">
    <source>
        <dbReference type="Proteomes" id="UP000471360"/>
    </source>
</evidence>
<dbReference type="EMBL" id="UGCV01000008">
    <property type="protein sequence ID" value="STJ17905.1"/>
    <property type="molecule type" value="Genomic_DNA"/>
</dbReference>
<reference evidence="3" key="7">
    <citation type="submission" date="2020-06" db="EMBL/GenBank/DDBJ databases">
        <authorList>
            <person name="Ramsay J.P."/>
            <person name="Colombi E."/>
            <person name="Mowlaboccus S."/>
        </authorList>
    </citation>
    <scope>NUCLEOTIDE SEQUENCE</scope>
    <source>
        <strain evidence="3">EC2</strain>
    </source>
</reference>
<sequence>MSTALATLAGKLAERVGMDSVDPQELITTLRQTAFKGDASDAQFIALLIVANQYGLNPWTKEIYAFPDKQNGIVPVVGVDGWSRIINENQQFDGMDFEQDNESCTCRIYRKDRNHPICVTEWMDECRRAPFKTREGREITGPWQSHPKRMLRHKAMIQCARLAFGFAGIYDKDEAERIVENTAYTTERQPERDITPVNEETMSEINALLTSMEKTWDDDLLPLCSQIFRRNIYTSSELTQAEAVKVLGFLKQKVTEQKVAA</sequence>
<evidence type="ECO:0000313" key="12">
    <source>
        <dbReference type="Proteomes" id="UP000509796"/>
    </source>
</evidence>
<dbReference type="InterPro" id="IPR010183">
    <property type="entry name" value="Phage_lambda_Bet"/>
</dbReference>
<accession>A0A086V0N7</accession>
<dbReference type="Proteomes" id="UP000521991">
    <property type="component" value="Unassembled WGS sequence"/>
</dbReference>
<reference evidence="3" key="3">
    <citation type="journal article" date="2020" name="Int. J. Antimicrob. Agents">
        <title>Identification and characterisation of fosfomycin resistance in Escherichia coli urinary tract infection isolates from Australia.</title>
        <authorList>
            <person name="Mowlaboccus S."/>
            <person name="Daley D."/>
            <person name="Pang S."/>
            <person name="Gottlieb T."/>
            <person name="Merlino J."/>
            <person name="Nimmo G.R."/>
            <person name="George N."/>
            <person name="Korman T.M."/>
            <person name="Streitberg R."/>
            <person name="Robson J."/>
            <person name="Peachey G."/>
            <person name="Collignon P."/>
            <person name="Bradbury S."/>
            <person name="Colombi E."/>
            <person name="Ramsay J.P."/>
            <person name="Rogers B.A."/>
            <person name="Coombs G.W."/>
        </authorList>
    </citation>
    <scope>NUCLEOTIDE SEQUENCE</scope>
    <source>
        <strain evidence="3">EC2</strain>
    </source>
</reference>
<dbReference type="Proteomes" id="UP000509796">
    <property type="component" value="Chromosome"/>
</dbReference>
<evidence type="ECO:0000313" key="9">
    <source>
        <dbReference type="Proteomes" id="UP000254716"/>
    </source>
</evidence>
<name>A0A086V0N7_ECOLX</name>
<proteinExistence type="predicted"/>